<evidence type="ECO:0000256" key="8">
    <source>
        <dbReference type="ARBA" id="ARBA00022741"/>
    </source>
</evidence>
<evidence type="ECO:0000256" key="11">
    <source>
        <dbReference type="ARBA" id="ARBA00022801"/>
    </source>
</evidence>
<dbReference type="InterPro" id="IPR001584">
    <property type="entry name" value="Integrase_cat-core"/>
</dbReference>
<dbReference type="Pfam" id="PF22936">
    <property type="entry name" value="Pol_BBD"/>
    <property type="match status" value="1"/>
</dbReference>
<feature type="region of interest" description="Disordered" evidence="23">
    <location>
        <begin position="846"/>
        <end position="870"/>
    </location>
</feature>
<dbReference type="InterPro" id="IPR036397">
    <property type="entry name" value="RNaseH_sf"/>
</dbReference>
<dbReference type="SUPFAM" id="SSF56672">
    <property type="entry name" value="DNA/RNA polymerases"/>
    <property type="match status" value="1"/>
</dbReference>
<keyword evidence="20" id="KW-0511">Multifunctional enzyme</keyword>
<evidence type="ECO:0000256" key="23">
    <source>
        <dbReference type="SAM" id="MobiDB-lite"/>
    </source>
</evidence>
<dbReference type="GO" id="GO:0046872">
    <property type="term" value="F:metal ion binding"/>
    <property type="evidence" value="ECO:0007669"/>
    <property type="project" value="UniProtKB-KW"/>
</dbReference>
<dbReference type="PANTHER" id="PTHR42648">
    <property type="entry name" value="TRANSPOSASE, PUTATIVE-RELATED"/>
    <property type="match status" value="1"/>
</dbReference>
<dbReference type="GO" id="GO:0004190">
    <property type="term" value="F:aspartic-type endopeptidase activity"/>
    <property type="evidence" value="ECO:0007669"/>
    <property type="project" value="UniProtKB-KW"/>
</dbReference>
<dbReference type="InterPro" id="IPR039537">
    <property type="entry name" value="Retrotran_Ty1/copia-like"/>
</dbReference>
<evidence type="ECO:0000313" key="26">
    <source>
        <dbReference type="Proteomes" id="UP000249723"/>
    </source>
</evidence>
<dbReference type="Pfam" id="PF07727">
    <property type="entry name" value="RVT_2"/>
    <property type="match status" value="1"/>
</dbReference>
<keyword evidence="8" id="KW-0547">Nucleotide-binding</keyword>
<dbReference type="STRING" id="289078.A0A2X0LNL1"/>
<dbReference type="InterPro" id="IPR012337">
    <property type="entry name" value="RNaseH-like_sf"/>
</dbReference>
<dbReference type="Pfam" id="PF25597">
    <property type="entry name" value="SH3_retrovirus"/>
    <property type="match status" value="1"/>
</dbReference>
<keyword evidence="7" id="KW-0479">Metal-binding</keyword>
<dbReference type="GO" id="GO:0003723">
    <property type="term" value="F:RNA binding"/>
    <property type="evidence" value="ECO:0007669"/>
    <property type="project" value="UniProtKB-KW"/>
</dbReference>
<evidence type="ECO:0000256" key="3">
    <source>
        <dbReference type="ARBA" id="ARBA00022612"/>
    </source>
</evidence>
<reference evidence="26" key="1">
    <citation type="submission" date="2016-10" db="EMBL/GenBank/DDBJ databases">
        <authorList>
            <person name="Jeantristanb JTB J.-T."/>
            <person name="Ricardo R."/>
        </authorList>
    </citation>
    <scope>NUCLEOTIDE SEQUENCE [LARGE SCALE GENOMIC DNA]</scope>
</reference>
<sequence>MTSCLFEGDDLHDDIRFGNVLTDEHSQNAMTSSAPLLDAQTRDPRQGQGLVRLIFMRHKENADRAEFSSYRPITLRECDYKLFTKGRRSAAFHLRLLIDELGARGTEFPDAALLSLGQSSAYDLVEHDWVFAIFDALGALSALLRMLRMLYSGDSTSARYIINGFLTPPSLNLLDDLALDWRHATNGRLNTDKTVVLPIGRRWDPGERSIVVKDAGESLEWIGLPFDPSGDTELAYANLIERLEATLEAVQHRWLTHHTVPLTSIVVKKLDRMLADFVRGGKGRTSYGRDIVFTAKNKGGLGVIRMRDVVDAVAARLWDVLLGGSGAIWQGLARAALQRAEPDLDLATDLWPHPSTPIPNDLHPRWHAALGVPKLHDAQVNPRALTTANLLALPTLLGSLHTPIRGRQTIDAVHVPDYLRLQGYPKVADLYRRELYAGGGFHLWTPPADVLGDNSEYDRRGLPQRLAIAAWYRFTVDRHNHTPLAAAVAAGRLNVPPRIGTSAPLEAIIPKPASQYTLLNTARPYTIRRIRRFLNAKAFTNTLGLKGPPQPDDLRSFWKAVDSKALTAREREVWFKLILRFTPTRKLQHEQKHDTSPACLVCEAPVDDTDHYFFGCVDSRNVWTAARGVLYDALGCDTIEDAEYTTLQRLFGLPKLKAKLSEQEGAGRTIEIFTGMVLEMISSGRWRMQKHGTRMESLERRRVVLEERMKLMSIYCCFIPLVMSPPSLSAAGDLDVHGDMASTPPPPSSTSYHTNDVASTTSVTLTKEQFDELIRNQRPARDDDAFSMRQRLPPANPPVFPDDSKLTEDNYVDWVPTMPPCPPSWAGFNARTNRATVPVAKAVVPTKRSAPGKKGKWDRSGPAPSNCPACGQGKHWLDKCPESRKRAKYLELKNAMKELQGSSSPASTFVATEAASKDQHLSVVSSATFVNIGPPAEILLLDSASACHVVNDASFFDGPLSPTPQVLQGLGGTVKASGIGSVKLVSDNGTRFTLNDVIYAPESPANLISVRAFDRKGVRITFEHGQVELRTPQGCIATASAIASCVYKLNASVQAASKDARHTLVATKSNRLPLLTLHRRYGHASVQTLKKLAASGQVEGLDWPYSDFECDGFTCNACLASKAHRLPFPSSSSHAAEPLALVHSDVLSFPEESLGHKRYLVTFIDDFSRKTWVYPIGHKSEVLQTFKDWLLEIENATGRRVKTLRSDNGGEYVSTAFNGYCVARGIHRELTIPYTPEQNGRAERANRSIVEGTLALLSHSGLPRSCWDEAAMCYIHAKNLSPHAALGGAIPNSRWSGHTPSVGGLRAFGCRAWTTVPAHRRDKFDPKGIPLVFVGYDRHAKAYRLLDPSSMRVSLGRNVTFVETEFPFAIAPTRVTQPSIPGYAPQPPPVEAPTPVEPPPRPPAPTPVEAPASPASTSSADNDDASSTTSATTESAVNLPQPPPDPAPLAKVKPSWEYGDVAKVGPDPGKYGEVDARNIIDGPRTRRQPVPTMITREQPVDGTDGPTASFKSLLLAFASTKAGFADHDLSVVRDPANWGDVIRSGQEDVWGAPAQDEFDSLLNDYEVFQIVESCELPAGEILLRSGWVFRTKRNQHGDITDHKARLVAHGCAQRPGLDFEKTYAPVVKFTSIRALIALAAANGYHVHQADVNKAYLHGKLDKPLYMRVPQGINLPGKILKLSKSIYGLRQAGTIWNAEIDSTLRSLGYVPTRSDICIYRREHDGHSHYIALYVDDLLLVGPSTAEIERVLDALELAYGIKRLGPAEYILGIQVKRGQDGSITLSQERYLRDILARFQFTDAKPASIPMQPGVVLDFEDLAATPQDRTRYLQAIGSLMYAAVGTRPDLAFVVSYLARFSQQPGPEHWTAIKQVLLFFVENVHHIAPNSCSPCFGLRKN</sequence>
<dbReference type="InterPro" id="IPR054722">
    <property type="entry name" value="PolX-like_BBD"/>
</dbReference>
<name>A0A2X0LNL1_9BASI</name>
<keyword evidence="11" id="KW-0378">Hydrolase</keyword>
<dbReference type="SUPFAM" id="SSF53098">
    <property type="entry name" value="Ribonuclease H-like"/>
    <property type="match status" value="1"/>
</dbReference>
<evidence type="ECO:0000256" key="16">
    <source>
        <dbReference type="ARBA" id="ARBA00022918"/>
    </source>
</evidence>
<dbReference type="Proteomes" id="UP000249723">
    <property type="component" value="Unassembled WGS sequence"/>
</dbReference>
<dbReference type="GO" id="GO:0015074">
    <property type="term" value="P:DNA integration"/>
    <property type="evidence" value="ECO:0007669"/>
    <property type="project" value="UniProtKB-KW"/>
</dbReference>
<dbReference type="Pfam" id="PF00665">
    <property type="entry name" value="rve"/>
    <property type="match status" value="1"/>
</dbReference>
<dbReference type="GO" id="GO:0004519">
    <property type="term" value="F:endonuclease activity"/>
    <property type="evidence" value="ECO:0007669"/>
    <property type="project" value="UniProtKB-KW"/>
</dbReference>
<feature type="region of interest" description="Disordered" evidence="23">
    <location>
        <begin position="1375"/>
        <end position="1452"/>
    </location>
</feature>
<evidence type="ECO:0000256" key="19">
    <source>
        <dbReference type="ARBA" id="ARBA00023172"/>
    </source>
</evidence>
<accession>A0A2X0LNL1</accession>
<keyword evidence="26" id="KW-1185">Reference proteome</keyword>
<keyword evidence="13" id="KW-0460">Magnesium</keyword>
<dbReference type="PROSITE" id="PS50994">
    <property type="entry name" value="INTEGRASE"/>
    <property type="match status" value="1"/>
</dbReference>
<dbReference type="InterPro" id="IPR043502">
    <property type="entry name" value="DNA/RNA_pol_sf"/>
</dbReference>
<keyword evidence="17" id="KW-0239">DNA-directed DNA polymerase</keyword>
<keyword evidence="15" id="KW-0229">DNA integration</keyword>
<comment type="function">
    <text evidence="1">The aspartyl protease (PR) mediates the proteolytic cleavages of the Gag and Gag-Pol polyproteins after assembly of the VLP.</text>
</comment>
<keyword evidence="4" id="KW-0645">Protease</keyword>
<evidence type="ECO:0000256" key="1">
    <source>
        <dbReference type="ARBA" id="ARBA00002180"/>
    </source>
</evidence>
<dbReference type="InterPro" id="IPR057670">
    <property type="entry name" value="SH3_retrovirus"/>
</dbReference>
<proteinExistence type="predicted"/>
<keyword evidence="3" id="KW-1188">Viral release from host cell</keyword>
<dbReference type="GO" id="GO:0005524">
    <property type="term" value="F:ATP binding"/>
    <property type="evidence" value="ECO:0007669"/>
    <property type="project" value="UniProtKB-KW"/>
</dbReference>
<evidence type="ECO:0000256" key="22">
    <source>
        <dbReference type="ARBA" id="ARBA00049244"/>
    </source>
</evidence>
<evidence type="ECO:0000256" key="18">
    <source>
        <dbReference type="ARBA" id="ARBA00023113"/>
    </source>
</evidence>
<dbReference type="EMBL" id="FMWP01000093">
    <property type="protein sequence ID" value="SCZ97516.1"/>
    <property type="molecule type" value="Genomic_DNA"/>
</dbReference>
<keyword evidence="17" id="KW-0808">Transferase</keyword>
<feature type="region of interest" description="Disordered" evidence="23">
    <location>
        <begin position="779"/>
        <end position="805"/>
    </location>
</feature>
<keyword evidence="19" id="KW-0233">DNA recombination</keyword>
<evidence type="ECO:0000256" key="7">
    <source>
        <dbReference type="ARBA" id="ARBA00022723"/>
    </source>
</evidence>
<evidence type="ECO:0000313" key="25">
    <source>
        <dbReference type="EMBL" id="SCZ97516.1"/>
    </source>
</evidence>
<dbReference type="Gene3D" id="3.30.420.10">
    <property type="entry name" value="Ribonuclease H-like superfamily/Ribonuclease H"/>
    <property type="match status" value="1"/>
</dbReference>
<keyword evidence="16" id="KW-0695">RNA-directed DNA polymerase</keyword>
<feature type="domain" description="Integrase catalytic" evidence="24">
    <location>
        <begin position="1134"/>
        <end position="1299"/>
    </location>
</feature>
<dbReference type="GO" id="GO:0006508">
    <property type="term" value="P:proteolysis"/>
    <property type="evidence" value="ECO:0007669"/>
    <property type="project" value="UniProtKB-KW"/>
</dbReference>
<dbReference type="GO" id="GO:0003887">
    <property type="term" value="F:DNA-directed DNA polymerase activity"/>
    <property type="evidence" value="ECO:0007669"/>
    <property type="project" value="UniProtKB-KW"/>
</dbReference>
<evidence type="ECO:0000256" key="4">
    <source>
        <dbReference type="ARBA" id="ARBA00022670"/>
    </source>
</evidence>
<feature type="compositionally biased region" description="Pro residues" evidence="23">
    <location>
        <begin position="1384"/>
        <end position="1408"/>
    </location>
</feature>
<keyword evidence="2" id="KW-0815">Transposition</keyword>
<gene>
    <name evidence="25" type="ORF">BZ3500_MVSOF-1268-A1-R1_CHR4-3G07225</name>
</gene>
<keyword evidence="12" id="KW-0067">ATP-binding</keyword>
<evidence type="ECO:0000256" key="14">
    <source>
        <dbReference type="ARBA" id="ARBA00022884"/>
    </source>
</evidence>
<organism evidence="25 26">
    <name type="scientific">Microbotryum saponariae</name>
    <dbReference type="NCBI Taxonomy" id="289078"/>
    <lineage>
        <taxon>Eukaryota</taxon>
        <taxon>Fungi</taxon>
        <taxon>Dikarya</taxon>
        <taxon>Basidiomycota</taxon>
        <taxon>Pucciniomycotina</taxon>
        <taxon>Microbotryomycetes</taxon>
        <taxon>Microbotryales</taxon>
        <taxon>Microbotryaceae</taxon>
        <taxon>Microbotryum</taxon>
    </lineage>
</organism>
<evidence type="ECO:0000256" key="13">
    <source>
        <dbReference type="ARBA" id="ARBA00022842"/>
    </source>
</evidence>
<keyword evidence="18" id="KW-0917">Virion maturation</keyword>
<keyword evidence="10" id="KW-0255">Endonuclease</keyword>
<dbReference type="GO" id="GO:0006310">
    <property type="term" value="P:DNA recombination"/>
    <property type="evidence" value="ECO:0007669"/>
    <property type="project" value="UniProtKB-KW"/>
</dbReference>
<evidence type="ECO:0000256" key="10">
    <source>
        <dbReference type="ARBA" id="ARBA00022759"/>
    </source>
</evidence>
<evidence type="ECO:0000256" key="20">
    <source>
        <dbReference type="ARBA" id="ARBA00023268"/>
    </source>
</evidence>
<evidence type="ECO:0000256" key="21">
    <source>
        <dbReference type="ARBA" id="ARBA00048173"/>
    </source>
</evidence>
<dbReference type="GO" id="GO:0032196">
    <property type="term" value="P:transposition"/>
    <property type="evidence" value="ECO:0007669"/>
    <property type="project" value="UniProtKB-KW"/>
</dbReference>
<evidence type="ECO:0000256" key="6">
    <source>
        <dbReference type="ARBA" id="ARBA00022722"/>
    </source>
</evidence>
<evidence type="ECO:0000259" key="24">
    <source>
        <dbReference type="PROSITE" id="PS50994"/>
    </source>
</evidence>
<comment type="catalytic activity">
    <reaction evidence="21">
        <text>DNA(n) + a 2'-deoxyribonucleoside 5'-triphosphate = DNA(n+1) + diphosphate</text>
        <dbReference type="Rhea" id="RHEA:22508"/>
        <dbReference type="Rhea" id="RHEA-COMP:17339"/>
        <dbReference type="Rhea" id="RHEA-COMP:17340"/>
        <dbReference type="ChEBI" id="CHEBI:33019"/>
        <dbReference type="ChEBI" id="CHEBI:61560"/>
        <dbReference type="ChEBI" id="CHEBI:173112"/>
        <dbReference type="EC" id="2.7.7.49"/>
    </reaction>
</comment>
<evidence type="ECO:0000256" key="5">
    <source>
        <dbReference type="ARBA" id="ARBA00022695"/>
    </source>
</evidence>
<keyword evidence="9" id="KW-0064">Aspartyl protease</keyword>
<keyword evidence="14" id="KW-0694">RNA-binding</keyword>
<evidence type="ECO:0000256" key="2">
    <source>
        <dbReference type="ARBA" id="ARBA00022578"/>
    </source>
</evidence>
<evidence type="ECO:0000256" key="15">
    <source>
        <dbReference type="ARBA" id="ARBA00022908"/>
    </source>
</evidence>
<protein>
    <submittedName>
        <fullName evidence="25">BZ3500_MvSof-1268-A1-R1_Chr4-3g07225 protein</fullName>
    </submittedName>
</protein>
<evidence type="ECO:0000256" key="17">
    <source>
        <dbReference type="ARBA" id="ARBA00022932"/>
    </source>
</evidence>
<dbReference type="GO" id="GO:0003964">
    <property type="term" value="F:RNA-directed DNA polymerase activity"/>
    <property type="evidence" value="ECO:0007669"/>
    <property type="project" value="UniProtKB-KW"/>
</dbReference>
<dbReference type="PANTHER" id="PTHR42648:SF11">
    <property type="entry name" value="TRANSPOSON TY4-P GAG-POL POLYPROTEIN"/>
    <property type="match status" value="1"/>
</dbReference>
<evidence type="ECO:0000256" key="12">
    <source>
        <dbReference type="ARBA" id="ARBA00022840"/>
    </source>
</evidence>
<evidence type="ECO:0000256" key="9">
    <source>
        <dbReference type="ARBA" id="ARBA00022750"/>
    </source>
</evidence>
<dbReference type="GO" id="GO:0005634">
    <property type="term" value="C:nucleus"/>
    <property type="evidence" value="ECO:0007669"/>
    <property type="project" value="UniProtKB-ARBA"/>
</dbReference>
<comment type="catalytic activity">
    <reaction evidence="22">
        <text>DNA(n) + a 2'-deoxyribonucleoside 5'-triphosphate = DNA(n+1) + diphosphate</text>
        <dbReference type="Rhea" id="RHEA:22508"/>
        <dbReference type="Rhea" id="RHEA-COMP:17339"/>
        <dbReference type="Rhea" id="RHEA-COMP:17340"/>
        <dbReference type="ChEBI" id="CHEBI:33019"/>
        <dbReference type="ChEBI" id="CHEBI:61560"/>
        <dbReference type="ChEBI" id="CHEBI:173112"/>
        <dbReference type="EC" id="2.7.7.7"/>
    </reaction>
</comment>
<keyword evidence="5" id="KW-0548">Nucleotidyltransferase</keyword>
<keyword evidence="6" id="KW-0540">Nuclease</keyword>
<dbReference type="InterPro" id="IPR013103">
    <property type="entry name" value="RVT_2"/>
</dbReference>
<feature type="compositionally biased region" description="Low complexity" evidence="23">
    <location>
        <begin position="1409"/>
        <end position="1439"/>
    </location>
</feature>